<keyword evidence="11" id="KW-1185">Reference proteome</keyword>
<comment type="subcellular location">
    <subcellularLocation>
        <location evidence="1 8">Cell outer membrane</location>
        <topology evidence="1 8">Multi-pass membrane protein</topology>
    </subcellularLocation>
</comment>
<keyword evidence="3 8" id="KW-1134">Transmembrane beta strand</keyword>
<name>S2DTB5_INDAL</name>
<dbReference type="PROSITE" id="PS52016">
    <property type="entry name" value="TONB_DEPENDENT_REC_3"/>
    <property type="match status" value="1"/>
</dbReference>
<dbReference type="InterPro" id="IPR023997">
    <property type="entry name" value="TonB-dep_OMP_SusC/RagA_CS"/>
</dbReference>
<reference evidence="10 11" key="1">
    <citation type="journal article" date="2013" name="Genome Announc.">
        <title>Draft Genome Sequence of Indibacter alkaliphilus Strain LW1T, Isolated from Lonar Lake, a Haloalkaline Lake in the Buldana District of Maharashtra, India.</title>
        <authorList>
            <person name="Singh A."/>
            <person name="Kumar Jangir P."/>
            <person name="Sharma R."/>
            <person name="Singh A."/>
            <person name="Kumar Pinnaka A."/>
            <person name="Shivaji S."/>
        </authorList>
    </citation>
    <scope>NUCLEOTIDE SEQUENCE [LARGE SCALE GENOMIC DNA]</scope>
    <source>
        <strain evidence="11">CCUG 57479 / KCTC 22604 / LW1</strain>
    </source>
</reference>
<dbReference type="GO" id="GO:0015344">
    <property type="term" value="F:siderophore uptake transmembrane transporter activity"/>
    <property type="evidence" value="ECO:0007669"/>
    <property type="project" value="TreeGrafter"/>
</dbReference>
<evidence type="ECO:0000256" key="8">
    <source>
        <dbReference type="PROSITE-ProRule" id="PRU01360"/>
    </source>
</evidence>
<dbReference type="GO" id="GO:0044718">
    <property type="term" value="P:siderophore transmembrane transport"/>
    <property type="evidence" value="ECO:0007669"/>
    <property type="project" value="TreeGrafter"/>
</dbReference>
<evidence type="ECO:0000259" key="9">
    <source>
        <dbReference type="Pfam" id="PF07715"/>
    </source>
</evidence>
<evidence type="ECO:0000313" key="10">
    <source>
        <dbReference type="EMBL" id="EOZ95331.1"/>
    </source>
</evidence>
<dbReference type="RefSeq" id="WP_009035320.1">
    <property type="nucleotide sequence ID" value="NZ_ALWO02000038.1"/>
</dbReference>
<dbReference type="AlphaFoldDB" id="S2DTB5"/>
<dbReference type="InterPro" id="IPR012910">
    <property type="entry name" value="Plug_dom"/>
</dbReference>
<evidence type="ECO:0000256" key="5">
    <source>
        <dbReference type="ARBA" id="ARBA00022729"/>
    </source>
</evidence>
<dbReference type="GO" id="GO:0009279">
    <property type="term" value="C:cell outer membrane"/>
    <property type="evidence" value="ECO:0007669"/>
    <property type="project" value="UniProtKB-SubCell"/>
</dbReference>
<keyword evidence="7 8" id="KW-0998">Cell outer membrane</keyword>
<keyword evidence="2 8" id="KW-0813">Transport</keyword>
<dbReference type="OrthoDB" id="9768177at2"/>
<dbReference type="Pfam" id="PF07715">
    <property type="entry name" value="Plug"/>
    <property type="match status" value="1"/>
</dbReference>
<dbReference type="Pfam" id="PF13715">
    <property type="entry name" value="CarbopepD_reg_2"/>
    <property type="match status" value="1"/>
</dbReference>
<dbReference type="InterPro" id="IPR008969">
    <property type="entry name" value="CarboxyPept-like_regulatory"/>
</dbReference>
<evidence type="ECO:0000256" key="6">
    <source>
        <dbReference type="ARBA" id="ARBA00023136"/>
    </source>
</evidence>
<dbReference type="eggNOG" id="COG4771">
    <property type="taxonomic scope" value="Bacteria"/>
</dbReference>
<dbReference type="Gene3D" id="2.170.130.10">
    <property type="entry name" value="TonB-dependent receptor, plug domain"/>
    <property type="match status" value="1"/>
</dbReference>
<dbReference type="InterPro" id="IPR037066">
    <property type="entry name" value="Plug_dom_sf"/>
</dbReference>
<evidence type="ECO:0000313" key="11">
    <source>
        <dbReference type="Proteomes" id="UP000006073"/>
    </source>
</evidence>
<evidence type="ECO:0000256" key="4">
    <source>
        <dbReference type="ARBA" id="ARBA00022692"/>
    </source>
</evidence>
<keyword evidence="5" id="KW-0732">Signal</keyword>
<dbReference type="Gene3D" id="2.40.170.20">
    <property type="entry name" value="TonB-dependent receptor, beta-barrel domain"/>
    <property type="match status" value="1"/>
</dbReference>
<dbReference type="InterPro" id="IPR023996">
    <property type="entry name" value="TonB-dep_OMP_SusC/RagA"/>
</dbReference>
<evidence type="ECO:0000256" key="3">
    <source>
        <dbReference type="ARBA" id="ARBA00022452"/>
    </source>
</evidence>
<sequence length="1031" mass="113633">MNPDLQGEKSIPGINHFVVNHSVRWFGFAVLLWAAIGASDVFALPGILNEKSNSLQAEINVSGVVTDEAGEPLPGATVSVEGTSLGTITDIDGQYTIEVPDDAVLVVSFIGFESRRIPVNGRSIIDVGLTPDTSSLEEVVVVGYGTQKRANLTGSVAEIETEDLVSRPFSSTVNALQGVSPGVTVTTGSGAPGSQGTIRVRGIGTLNNSNPLVIIDGVEGDMNSIDPSLIESINVLKDAASSAIYGSRAANGVILVTTKRAKSGEFRVTYNAYTGFQSPTNLPNKVGAIDHMEMINLAHINSGASPLFADSYIQEYSQNMQSDPDNYPNTDWQRGILTGSGFMQNHNISLNAGTEKVRSLTSVGYLEQKGLIEMSGFKRYTIRNNLDVKFNEKLSLAADLQMINRKTVSPGGGLSEVFLQMNRIPAIQPGRFSNGLYGEGWNGNNPMAFSTALGGSQEETRMSLLGRFVLNYKPVKWLNVELLAQPRYEELYNDNFNKAITTYQPDGSPLFTRPERSTLAMRSVRNTFDNYYGYITSQHVLNEHEFKLLAGASLETFHTTNFRAFRDEFLFPEYRVLNAGAQDRREASGSAAEWALQSFFGRFNYDYASKYLIEVNARYDGSSRFAPGRRYGFFPSVSGGWRVSGERFMESVSGTINNLMVRASWGRLGNQNIGNYPFASTLALGSYSMGNEIVPIAALNEMNNENISWETTEMTNIGLDLMLFRNLTVSFDIFDKTTSDILLNLDIPMSIGLAPPTQNAGTVRNRGWELAVGYNGQAGEFKYGVNFNLSDVRNEVIDLRGVSQSGLLVSREGFPINSIFALQADGYFQNQEEIDNHAAQFGTLGPGDIRYVNQNPEVDDLINADDYVIIGSTIPRYTYGLNVNSSFRNFSMNLFIQGVGKADGYLHGRAIQPFYSGASAFEVHKDYWTPENPNATFPRLTWGDAGNNYQHSSFWMRDASYLRLKNIQFGYNLPRQFTERMKIGSARFYVNGQNLLTIDNFWPGYDVETPVGTGTNYPIVKIYTLGVDVVF</sequence>
<dbReference type="SUPFAM" id="SSF56935">
    <property type="entry name" value="Porins"/>
    <property type="match status" value="1"/>
</dbReference>
<keyword evidence="6 8" id="KW-0472">Membrane</keyword>
<dbReference type="PANTHER" id="PTHR30069">
    <property type="entry name" value="TONB-DEPENDENT OUTER MEMBRANE RECEPTOR"/>
    <property type="match status" value="1"/>
</dbReference>
<evidence type="ECO:0000256" key="1">
    <source>
        <dbReference type="ARBA" id="ARBA00004571"/>
    </source>
</evidence>
<dbReference type="FunFam" id="2.170.130.10:FF:000003">
    <property type="entry name" value="SusC/RagA family TonB-linked outer membrane protein"/>
    <property type="match status" value="1"/>
</dbReference>
<comment type="similarity">
    <text evidence="8">Belongs to the TonB-dependent receptor family.</text>
</comment>
<dbReference type="NCBIfam" id="TIGR04056">
    <property type="entry name" value="OMP_RagA_SusC"/>
    <property type="match status" value="1"/>
</dbReference>
<dbReference type="Proteomes" id="UP000006073">
    <property type="component" value="Unassembled WGS sequence"/>
</dbReference>
<comment type="caution">
    <text evidence="10">The sequence shown here is derived from an EMBL/GenBank/DDBJ whole genome shotgun (WGS) entry which is preliminary data.</text>
</comment>
<evidence type="ECO:0000256" key="7">
    <source>
        <dbReference type="ARBA" id="ARBA00023237"/>
    </source>
</evidence>
<dbReference type="FunFam" id="2.60.40.1120:FF:000003">
    <property type="entry name" value="Outer membrane protein Omp121"/>
    <property type="match status" value="1"/>
</dbReference>
<dbReference type="SUPFAM" id="SSF49464">
    <property type="entry name" value="Carboxypeptidase regulatory domain-like"/>
    <property type="match status" value="1"/>
</dbReference>
<organism evidence="10 11">
    <name type="scientific">Indibacter alkaliphilus (strain CCUG 57479 / KCTC 22604 / LW1)</name>
    <dbReference type="NCBI Taxonomy" id="1189612"/>
    <lineage>
        <taxon>Bacteria</taxon>
        <taxon>Pseudomonadati</taxon>
        <taxon>Bacteroidota</taxon>
        <taxon>Cytophagia</taxon>
        <taxon>Cytophagales</taxon>
        <taxon>Cyclobacteriaceae</taxon>
    </lineage>
</organism>
<keyword evidence="4 8" id="KW-0812">Transmembrane</keyword>
<protein>
    <submittedName>
        <fullName evidence="10">TonB-dependent receptor</fullName>
    </submittedName>
</protein>
<evidence type="ECO:0000256" key="2">
    <source>
        <dbReference type="ARBA" id="ARBA00022448"/>
    </source>
</evidence>
<feature type="domain" description="TonB-dependent receptor plug" evidence="9">
    <location>
        <begin position="150"/>
        <end position="253"/>
    </location>
</feature>
<dbReference type="EMBL" id="ALWO02000038">
    <property type="protein sequence ID" value="EOZ95331.1"/>
    <property type="molecule type" value="Genomic_DNA"/>
</dbReference>
<dbReference type="NCBIfam" id="TIGR04057">
    <property type="entry name" value="SusC_RagA_signa"/>
    <property type="match status" value="1"/>
</dbReference>
<accession>S2DTB5</accession>
<dbReference type="PANTHER" id="PTHR30069:SF29">
    <property type="entry name" value="HEMOGLOBIN AND HEMOGLOBIN-HAPTOGLOBIN-BINDING PROTEIN 1-RELATED"/>
    <property type="match status" value="1"/>
</dbReference>
<dbReference type="InterPro" id="IPR039426">
    <property type="entry name" value="TonB-dep_rcpt-like"/>
</dbReference>
<dbReference type="InterPro" id="IPR036942">
    <property type="entry name" value="Beta-barrel_TonB_sf"/>
</dbReference>
<proteinExistence type="inferred from homology"/>
<dbReference type="STRING" id="1189612.A33Q_3251"/>
<dbReference type="Gene3D" id="2.60.40.1120">
    <property type="entry name" value="Carboxypeptidase-like, regulatory domain"/>
    <property type="match status" value="1"/>
</dbReference>
<gene>
    <name evidence="10" type="ORF">A33Q_3251</name>
</gene>
<keyword evidence="10" id="KW-0675">Receptor</keyword>